<gene>
    <name evidence="10" type="primary">mRpL11_1</name>
    <name evidence="10" type="ORF">FJT64_025530</name>
</gene>
<feature type="domain" description="Large ribosomal subunit protein uL11 N-terminal" evidence="9">
    <location>
        <begin position="25"/>
        <end position="82"/>
    </location>
</feature>
<reference evidence="10 11" key="1">
    <citation type="submission" date="2019-07" db="EMBL/GenBank/DDBJ databases">
        <title>Draft genome assembly of a fouling barnacle, Amphibalanus amphitrite (Darwin, 1854): The first reference genome for Thecostraca.</title>
        <authorList>
            <person name="Kim W."/>
        </authorList>
    </citation>
    <scope>NUCLEOTIDE SEQUENCE [LARGE SCALE GENOMIC DNA]</scope>
    <source>
        <strain evidence="10">SNU_AA5</strain>
        <tissue evidence="10">Soma without cirri and trophi</tissue>
    </source>
</reference>
<dbReference type="Gene3D" id="3.30.1550.10">
    <property type="entry name" value="Ribosomal protein L11/L12, N-terminal domain"/>
    <property type="match status" value="1"/>
</dbReference>
<evidence type="ECO:0000313" key="10">
    <source>
        <dbReference type="EMBL" id="KAF0302394.1"/>
    </source>
</evidence>
<dbReference type="InterPro" id="IPR000911">
    <property type="entry name" value="Ribosomal_uL11"/>
</dbReference>
<comment type="subunit">
    <text evidence="4">Component of the mitochondrial ribosome large subunit (39S) which comprises a 16S rRNA and about 50 distinct proteins.</text>
</comment>
<dbReference type="InterPro" id="IPR002156">
    <property type="entry name" value="RNaseH_domain"/>
</dbReference>
<feature type="region of interest" description="Disordered" evidence="7">
    <location>
        <begin position="165"/>
        <end position="188"/>
    </location>
</feature>
<evidence type="ECO:0000256" key="6">
    <source>
        <dbReference type="ARBA" id="ARBA00041455"/>
    </source>
</evidence>
<dbReference type="GO" id="GO:0006412">
    <property type="term" value="P:translation"/>
    <property type="evidence" value="ECO:0007669"/>
    <property type="project" value="InterPro"/>
</dbReference>
<dbReference type="InterPro" id="IPR020784">
    <property type="entry name" value="Ribosomal_uL11_N"/>
</dbReference>
<dbReference type="GO" id="GO:0005762">
    <property type="term" value="C:mitochondrial large ribosomal subunit"/>
    <property type="evidence" value="ECO:0007669"/>
    <property type="project" value="TreeGrafter"/>
</dbReference>
<sequence>MSKAASRLKNIKKAVEKVVHGPTLKTNIKAGSAVAGPPLGPQLGQRGINIAAFCKDFNERTKDMTPGVPLPCRITVRADRSYELVIHQPPASFLLRQAAGAPRGAMKPGRRHRVDLQWVPGHAGVAGNEIADAVAREAAELPQDGTPITFAAAKSLLKRHVSREWVESTRHSRPAPATRPHLSHDYHDVVGPGRVRLADRLGLSRREGTALARLRTGHSPALQAYRHFIGAEEDDGCPTCDGGVREDAEHFLTSCPATARVRHDVFGREDPTLREVFADPCRVIEFLRRLGRL</sequence>
<dbReference type="PANTHER" id="PTHR11661">
    <property type="entry name" value="60S RIBOSOMAL PROTEIN L12"/>
    <property type="match status" value="1"/>
</dbReference>
<accession>A0A6A4WEW5</accession>
<protein>
    <recommendedName>
        <fullName evidence="5">Large ribosomal subunit protein uL11m</fullName>
    </recommendedName>
    <alternativeName>
        <fullName evidence="6">39S ribosomal protein L11, mitochondrial</fullName>
    </alternativeName>
</protein>
<name>A0A6A4WEW5_AMPAM</name>
<dbReference type="AlphaFoldDB" id="A0A6A4WEW5"/>
<evidence type="ECO:0000256" key="4">
    <source>
        <dbReference type="ARBA" id="ARBA00038782"/>
    </source>
</evidence>
<keyword evidence="2 10" id="KW-0689">Ribosomal protein</keyword>
<dbReference type="Pfam" id="PF00075">
    <property type="entry name" value="RNase_H"/>
    <property type="match status" value="1"/>
</dbReference>
<proteinExistence type="inferred from homology"/>
<keyword evidence="11" id="KW-1185">Reference proteome</keyword>
<dbReference type="GO" id="GO:0003735">
    <property type="term" value="F:structural constituent of ribosome"/>
    <property type="evidence" value="ECO:0007669"/>
    <property type="project" value="InterPro"/>
</dbReference>
<evidence type="ECO:0000313" key="11">
    <source>
        <dbReference type="Proteomes" id="UP000440578"/>
    </source>
</evidence>
<dbReference type="PANTHER" id="PTHR11661:SF1">
    <property type="entry name" value="LARGE RIBOSOMAL SUBUNIT PROTEIN UL11M"/>
    <property type="match status" value="1"/>
</dbReference>
<evidence type="ECO:0000256" key="7">
    <source>
        <dbReference type="SAM" id="MobiDB-lite"/>
    </source>
</evidence>
<comment type="caution">
    <text evidence="10">The sequence shown here is derived from an EMBL/GenBank/DDBJ whole genome shotgun (WGS) entry which is preliminary data.</text>
</comment>
<feature type="domain" description="RNase H type-1" evidence="8">
    <location>
        <begin position="110"/>
        <end position="139"/>
    </location>
</feature>
<dbReference type="OrthoDB" id="409048at2759"/>
<dbReference type="SUPFAM" id="SSF53098">
    <property type="entry name" value="Ribonuclease H-like"/>
    <property type="match status" value="1"/>
</dbReference>
<dbReference type="GO" id="GO:0004523">
    <property type="term" value="F:RNA-DNA hybrid ribonuclease activity"/>
    <property type="evidence" value="ECO:0007669"/>
    <property type="project" value="InterPro"/>
</dbReference>
<dbReference type="EMBL" id="VIIS01001067">
    <property type="protein sequence ID" value="KAF0302394.1"/>
    <property type="molecule type" value="Genomic_DNA"/>
</dbReference>
<dbReference type="Pfam" id="PF03946">
    <property type="entry name" value="Ribosomal_L11_N"/>
    <property type="match status" value="1"/>
</dbReference>
<dbReference type="GO" id="GO:0070180">
    <property type="term" value="F:large ribosomal subunit rRNA binding"/>
    <property type="evidence" value="ECO:0007669"/>
    <property type="project" value="TreeGrafter"/>
</dbReference>
<keyword evidence="3" id="KW-0687">Ribonucleoprotein</keyword>
<dbReference type="CDD" id="cd00349">
    <property type="entry name" value="Ribosomal_L11"/>
    <property type="match status" value="1"/>
</dbReference>
<evidence type="ECO:0000259" key="9">
    <source>
        <dbReference type="Pfam" id="PF03946"/>
    </source>
</evidence>
<dbReference type="InterPro" id="IPR012337">
    <property type="entry name" value="RNaseH-like_sf"/>
</dbReference>
<dbReference type="SMART" id="SM00649">
    <property type="entry name" value="RL11"/>
    <property type="match status" value="1"/>
</dbReference>
<dbReference type="Proteomes" id="UP000440578">
    <property type="component" value="Unassembled WGS sequence"/>
</dbReference>
<dbReference type="SUPFAM" id="SSF54747">
    <property type="entry name" value="Ribosomal L11/L12e N-terminal domain"/>
    <property type="match status" value="1"/>
</dbReference>
<evidence type="ECO:0000256" key="1">
    <source>
        <dbReference type="ARBA" id="ARBA00010537"/>
    </source>
</evidence>
<comment type="similarity">
    <text evidence="1">Belongs to the universal ribosomal protein uL11 family.</text>
</comment>
<organism evidence="10 11">
    <name type="scientific">Amphibalanus amphitrite</name>
    <name type="common">Striped barnacle</name>
    <name type="synonym">Balanus amphitrite</name>
    <dbReference type="NCBI Taxonomy" id="1232801"/>
    <lineage>
        <taxon>Eukaryota</taxon>
        <taxon>Metazoa</taxon>
        <taxon>Ecdysozoa</taxon>
        <taxon>Arthropoda</taxon>
        <taxon>Crustacea</taxon>
        <taxon>Multicrustacea</taxon>
        <taxon>Cirripedia</taxon>
        <taxon>Thoracica</taxon>
        <taxon>Thoracicalcarea</taxon>
        <taxon>Balanomorpha</taxon>
        <taxon>Balanoidea</taxon>
        <taxon>Balanidae</taxon>
        <taxon>Amphibalaninae</taxon>
        <taxon>Amphibalanus</taxon>
    </lineage>
</organism>
<evidence type="ECO:0000259" key="8">
    <source>
        <dbReference type="Pfam" id="PF00075"/>
    </source>
</evidence>
<evidence type="ECO:0000256" key="5">
    <source>
        <dbReference type="ARBA" id="ARBA00040104"/>
    </source>
</evidence>
<dbReference type="InterPro" id="IPR036796">
    <property type="entry name" value="Ribosomal_uL11_N_sf"/>
</dbReference>
<dbReference type="HAMAP" id="MF_00736">
    <property type="entry name" value="Ribosomal_uL11"/>
    <property type="match status" value="1"/>
</dbReference>
<dbReference type="Gene3D" id="3.30.420.10">
    <property type="entry name" value="Ribonuclease H-like superfamily/Ribonuclease H"/>
    <property type="match status" value="1"/>
</dbReference>
<dbReference type="InterPro" id="IPR036397">
    <property type="entry name" value="RNaseH_sf"/>
</dbReference>
<evidence type="ECO:0000256" key="2">
    <source>
        <dbReference type="ARBA" id="ARBA00022980"/>
    </source>
</evidence>
<evidence type="ECO:0000256" key="3">
    <source>
        <dbReference type="ARBA" id="ARBA00023274"/>
    </source>
</evidence>